<feature type="region of interest" description="Disordered" evidence="1">
    <location>
        <begin position="20"/>
        <end position="46"/>
    </location>
</feature>
<protein>
    <submittedName>
        <fullName evidence="2">Uncharacterized protein</fullName>
    </submittedName>
</protein>
<evidence type="ECO:0000313" key="3">
    <source>
        <dbReference type="Proteomes" id="UP000518266"/>
    </source>
</evidence>
<keyword evidence="3" id="KW-1185">Reference proteome</keyword>
<comment type="caution">
    <text evidence="2">The sequence shown here is derived from an EMBL/GenBank/DDBJ whole genome shotgun (WGS) entry which is preliminary data.</text>
</comment>
<dbReference type="AlphaFoldDB" id="A0A7J5Y4X8"/>
<dbReference type="Proteomes" id="UP000518266">
    <property type="component" value="Unassembled WGS sequence"/>
</dbReference>
<organism evidence="2 3">
    <name type="scientific">Dissostichus mawsoni</name>
    <name type="common">Antarctic cod</name>
    <dbReference type="NCBI Taxonomy" id="36200"/>
    <lineage>
        <taxon>Eukaryota</taxon>
        <taxon>Metazoa</taxon>
        <taxon>Chordata</taxon>
        <taxon>Craniata</taxon>
        <taxon>Vertebrata</taxon>
        <taxon>Euteleostomi</taxon>
        <taxon>Actinopterygii</taxon>
        <taxon>Neopterygii</taxon>
        <taxon>Teleostei</taxon>
        <taxon>Neoteleostei</taxon>
        <taxon>Acanthomorphata</taxon>
        <taxon>Eupercaria</taxon>
        <taxon>Perciformes</taxon>
        <taxon>Notothenioidei</taxon>
        <taxon>Nototheniidae</taxon>
        <taxon>Dissostichus</taxon>
    </lineage>
</organism>
<name>A0A7J5Y4X8_DISMA</name>
<sequence>MNSLHLLPVEHLHQHLLDADGANDGSEEELRHHRRADGPQHGQSYEQFGKPRRVLAVDQPHVLVQSLVRLATQRLDEGFDGFYIHHRDPGRPPALSGQQLALSVGQPGEDPLQHAGLHRLRGLKVHPVLSQPQHQQRSPAAPDQHQLVVLRQLTKAGDVFHEPQRLHQNRRGGFAGDLRGAEDAPAPGGSAGARLLPELLQRGRAGGGGALLEQKAQ</sequence>
<gene>
    <name evidence="2" type="ORF">F7725_002217</name>
</gene>
<proteinExistence type="predicted"/>
<feature type="region of interest" description="Disordered" evidence="1">
    <location>
        <begin position="165"/>
        <end position="217"/>
    </location>
</feature>
<evidence type="ECO:0000256" key="1">
    <source>
        <dbReference type="SAM" id="MobiDB-lite"/>
    </source>
</evidence>
<dbReference type="EMBL" id="JAAKFY010000018">
    <property type="protein sequence ID" value="KAF3843368.1"/>
    <property type="molecule type" value="Genomic_DNA"/>
</dbReference>
<reference evidence="2 3" key="1">
    <citation type="submission" date="2020-03" db="EMBL/GenBank/DDBJ databases">
        <title>Dissostichus mawsoni Genome sequencing and assembly.</title>
        <authorList>
            <person name="Park H."/>
        </authorList>
    </citation>
    <scope>NUCLEOTIDE SEQUENCE [LARGE SCALE GENOMIC DNA]</scope>
    <source>
        <strain evidence="2">DM0001</strain>
        <tissue evidence="2">Muscle</tissue>
    </source>
</reference>
<evidence type="ECO:0000313" key="2">
    <source>
        <dbReference type="EMBL" id="KAF3843368.1"/>
    </source>
</evidence>
<accession>A0A7J5Y4X8</accession>